<feature type="signal peptide" evidence="1">
    <location>
        <begin position="1"/>
        <end position="18"/>
    </location>
</feature>
<evidence type="ECO:0008006" key="4">
    <source>
        <dbReference type="Google" id="ProtNLM"/>
    </source>
</evidence>
<evidence type="ECO:0000256" key="1">
    <source>
        <dbReference type="SAM" id="SignalP"/>
    </source>
</evidence>
<sequence length="70" mass="8243">MLARRVFGMLARIFEVLAQKVFVMQARRVFGTLGSKSICDAGSEGILRWYLRRYLGCYRFGMKNNRYIRT</sequence>
<reference evidence="2 3" key="1">
    <citation type="journal article" date="2018" name="Nat. Ecol. Evol.">
        <title>Pezizomycetes genomes reveal the molecular basis of ectomycorrhizal truffle lifestyle.</title>
        <authorList>
            <person name="Murat C."/>
            <person name="Payen T."/>
            <person name="Noel B."/>
            <person name="Kuo A."/>
            <person name="Morin E."/>
            <person name="Chen J."/>
            <person name="Kohler A."/>
            <person name="Krizsan K."/>
            <person name="Balestrini R."/>
            <person name="Da Silva C."/>
            <person name="Montanini B."/>
            <person name="Hainaut M."/>
            <person name="Levati E."/>
            <person name="Barry K.W."/>
            <person name="Belfiori B."/>
            <person name="Cichocki N."/>
            <person name="Clum A."/>
            <person name="Dockter R.B."/>
            <person name="Fauchery L."/>
            <person name="Guy J."/>
            <person name="Iotti M."/>
            <person name="Le Tacon F."/>
            <person name="Lindquist E.A."/>
            <person name="Lipzen A."/>
            <person name="Malagnac F."/>
            <person name="Mello A."/>
            <person name="Molinier V."/>
            <person name="Miyauchi S."/>
            <person name="Poulain J."/>
            <person name="Riccioni C."/>
            <person name="Rubini A."/>
            <person name="Sitrit Y."/>
            <person name="Splivallo R."/>
            <person name="Traeger S."/>
            <person name="Wang M."/>
            <person name="Zifcakova L."/>
            <person name="Wipf D."/>
            <person name="Zambonelli A."/>
            <person name="Paolocci F."/>
            <person name="Nowrousian M."/>
            <person name="Ottonello S."/>
            <person name="Baldrian P."/>
            <person name="Spatafora J.W."/>
            <person name="Henrissat B."/>
            <person name="Nagy L.G."/>
            <person name="Aury J.M."/>
            <person name="Wincker P."/>
            <person name="Grigoriev I.V."/>
            <person name="Bonfante P."/>
            <person name="Martin F.M."/>
        </authorList>
    </citation>
    <scope>NUCLEOTIDE SEQUENCE [LARGE SCALE GENOMIC DNA]</scope>
    <source>
        <strain evidence="2 3">ATCC MYA-4762</strain>
    </source>
</reference>
<dbReference type="Proteomes" id="UP000267821">
    <property type="component" value="Unassembled WGS sequence"/>
</dbReference>
<evidence type="ECO:0000313" key="2">
    <source>
        <dbReference type="EMBL" id="RPB24136.1"/>
    </source>
</evidence>
<gene>
    <name evidence="2" type="ORF">L211DRAFT_209435</name>
</gene>
<keyword evidence="3" id="KW-1185">Reference proteome</keyword>
<proteinExistence type="predicted"/>
<name>A0A3N4LMT4_9PEZI</name>
<dbReference type="EMBL" id="ML121543">
    <property type="protein sequence ID" value="RPB24136.1"/>
    <property type="molecule type" value="Genomic_DNA"/>
</dbReference>
<feature type="chain" id="PRO_5018010819" description="Secreted protein" evidence="1">
    <location>
        <begin position="19"/>
        <end position="70"/>
    </location>
</feature>
<protein>
    <recommendedName>
        <fullName evidence="4">Secreted protein</fullName>
    </recommendedName>
</protein>
<dbReference type="InParanoid" id="A0A3N4LMT4"/>
<organism evidence="2 3">
    <name type="scientific">Terfezia boudieri ATCC MYA-4762</name>
    <dbReference type="NCBI Taxonomy" id="1051890"/>
    <lineage>
        <taxon>Eukaryota</taxon>
        <taxon>Fungi</taxon>
        <taxon>Dikarya</taxon>
        <taxon>Ascomycota</taxon>
        <taxon>Pezizomycotina</taxon>
        <taxon>Pezizomycetes</taxon>
        <taxon>Pezizales</taxon>
        <taxon>Pezizaceae</taxon>
        <taxon>Terfezia</taxon>
    </lineage>
</organism>
<accession>A0A3N4LMT4</accession>
<evidence type="ECO:0000313" key="3">
    <source>
        <dbReference type="Proteomes" id="UP000267821"/>
    </source>
</evidence>
<keyword evidence="1" id="KW-0732">Signal</keyword>
<dbReference type="AlphaFoldDB" id="A0A3N4LMT4"/>